<evidence type="ECO:0000256" key="2">
    <source>
        <dbReference type="ARBA" id="ARBA00022679"/>
    </source>
</evidence>
<gene>
    <name evidence="3" type="ORF">EPI10_034026</name>
</gene>
<evidence type="ECO:0000256" key="1">
    <source>
        <dbReference type="ARBA" id="ARBA00009995"/>
    </source>
</evidence>
<evidence type="ECO:0000313" key="4">
    <source>
        <dbReference type="Proteomes" id="UP000325315"/>
    </source>
</evidence>
<dbReference type="EMBL" id="SMMG02000001">
    <property type="protein sequence ID" value="KAA3490577.1"/>
    <property type="molecule type" value="Genomic_DNA"/>
</dbReference>
<protein>
    <submittedName>
        <fullName evidence="3">UDP-glycosyltransferase 71D1-like</fullName>
    </submittedName>
</protein>
<dbReference type="PROSITE" id="PS00375">
    <property type="entry name" value="UDPGT"/>
    <property type="match status" value="1"/>
</dbReference>
<keyword evidence="4" id="KW-1185">Reference proteome</keyword>
<comment type="caution">
    <text evidence="3">The sequence shown here is derived from an EMBL/GenBank/DDBJ whole genome shotgun (WGS) entry which is preliminary data.</text>
</comment>
<name>A0A5B6XCN2_9ROSI</name>
<dbReference type="OrthoDB" id="5835829at2759"/>
<proteinExistence type="inferred from homology"/>
<evidence type="ECO:0000313" key="3">
    <source>
        <dbReference type="EMBL" id="KAA3490577.1"/>
    </source>
</evidence>
<sequence length="925" mass="104138">MAMCPFIIKWILRFFLKKRNKAVESHRKMKKVELIFVPTPGAGHLASTVEFVKRLIHHDDRILVTIFSIEWSSSGFADAYSESLATLQPDRIHLIQLSPVDPPPLHLWTLAPEAFMYALIQSYIPHVRNAVTNILSMKSTSDSIRVAGLVLDLFCSPMADVATELGLSSYIYLTSNASFFGLVLYLQALHRQNSSEFEYPNPENPNKDLGHLIPGFANPVPSCVLPSFMFNKHGSYTAFVKIAERFKDAKGIVINTFEELETYALSCFVNGQNPPIYPVGPVIHLDSLPHPELDQLQRDRIMKWLDNQPESSVVFLCFGSHGCHGPPQVKEIALGLEQSGQRFLWSLRMPETPLNDAAGAVHYKNPEEMLPEGFLERIQERGMICRWAPQLDVLGHKAVGGFVSHCGWNSILESLWHGVPIVTWPIYAEQQLNAYMMMEVGLAVELRLDYRGGTSDIVKAEEIEEGVRQVMDAGSEVRKKVKEMAEMARKAVMNVNGRRWRVELIFVPSPGVGRLASTVDFAKCLINHDTVLCIQWFSSGFVDAYIEEPARIHFIQLPQSYIDPVRKCCHKYCVHEIYFQLNPDVATDLGLPPYIFLTSNAATLGLILYLPIRHRQNCLEFEYPKPETQNTDLGHLIPGFANPVPSCVLPSFLFNKDGGYTAFVKFAERFKDAKGIMINTFEELEPYALRCFSNAQTPPIYPVGPVIQLDGLPNPELDLVQRDKVMKWLDNQPESSEVFLCFGSMGSHEPPNGHKFLWSLHVPPPVDAAAGTVHFKNPEETLPEGFLERNQERGVVCAWAPQVEILGHNAVGGFVSHCGWNSVLESLWFSVPIVTWIMFAEQQLNAYMMKELGLAVVMRLDYRKGISDVVMADEIEEGVRQVMNADSEVRKKVKKTEEMARRAVMNGGSSFNSIGRFIEDMIGNI</sequence>
<dbReference type="Pfam" id="PF00201">
    <property type="entry name" value="UDPGT"/>
    <property type="match status" value="2"/>
</dbReference>
<dbReference type="Proteomes" id="UP000325315">
    <property type="component" value="Unassembled WGS sequence"/>
</dbReference>
<dbReference type="GO" id="GO:0035251">
    <property type="term" value="F:UDP-glucosyltransferase activity"/>
    <property type="evidence" value="ECO:0007669"/>
    <property type="project" value="InterPro"/>
</dbReference>
<accession>A0A5B6XCN2</accession>
<dbReference type="CDD" id="cd03784">
    <property type="entry name" value="GT1_Gtf-like"/>
    <property type="match status" value="2"/>
</dbReference>
<dbReference type="InterPro" id="IPR002213">
    <property type="entry name" value="UDP_glucos_trans"/>
</dbReference>
<dbReference type="FunFam" id="3.40.50.2000:FF:000056">
    <property type="entry name" value="Glycosyltransferase"/>
    <property type="match status" value="2"/>
</dbReference>
<dbReference type="AlphaFoldDB" id="A0A5B6XCN2"/>
<dbReference type="InterPro" id="IPR035595">
    <property type="entry name" value="UDP_glycos_trans_CS"/>
</dbReference>
<dbReference type="PANTHER" id="PTHR48048:SF94">
    <property type="entry name" value="GLYCOSYLTRANSFERASE"/>
    <property type="match status" value="1"/>
</dbReference>
<organism evidence="3 4">
    <name type="scientific">Gossypium australe</name>
    <dbReference type="NCBI Taxonomy" id="47621"/>
    <lineage>
        <taxon>Eukaryota</taxon>
        <taxon>Viridiplantae</taxon>
        <taxon>Streptophyta</taxon>
        <taxon>Embryophyta</taxon>
        <taxon>Tracheophyta</taxon>
        <taxon>Spermatophyta</taxon>
        <taxon>Magnoliopsida</taxon>
        <taxon>eudicotyledons</taxon>
        <taxon>Gunneridae</taxon>
        <taxon>Pentapetalae</taxon>
        <taxon>rosids</taxon>
        <taxon>malvids</taxon>
        <taxon>Malvales</taxon>
        <taxon>Malvaceae</taxon>
        <taxon>Malvoideae</taxon>
        <taxon>Gossypium</taxon>
    </lineage>
</organism>
<comment type="similarity">
    <text evidence="1">Belongs to the UDP-glycosyltransferase family.</text>
</comment>
<keyword evidence="2 3" id="KW-0808">Transferase</keyword>
<dbReference type="PANTHER" id="PTHR48048">
    <property type="entry name" value="GLYCOSYLTRANSFERASE"/>
    <property type="match status" value="1"/>
</dbReference>
<dbReference type="Gene3D" id="3.40.50.2000">
    <property type="entry name" value="Glycogen Phosphorylase B"/>
    <property type="match status" value="4"/>
</dbReference>
<dbReference type="InterPro" id="IPR050481">
    <property type="entry name" value="UDP-glycosyltransf_plant"/>
</dbReference>
<dbReference type="SUPFAM" id="SSF53756">
    <property type="entry name" value="UDP-Glycosyltransferase/glycogen phosphorylase"/>
    <property type="match status" value="2"/>
</dbReference>
<reference evidence="4" key="1">
    <citation type="journal article" date="2019" name="Plant Biotechnol. J.">
        <title>Genome sequencing of the Australian wild diploid species Gossypium australe highlights disease resistance and delayed gland morphogenesis.</title>
        <authorList>
            <person name="Cai Y."/>
            <person name="Cai X."/>
            <person name="Wang Q."/>
            <person name="Wang P."/>
            <person name="Zhang Y."/>
            <person name="Cai C."/>
            <person name="Xu Y."/>
            <person name="Wang K."/>
            <person name="Zhou Z."/>
            <person name="Wang C."/>
            <person name="Geng S."/>
            <person name="Li B."/>
            <person name="Dong Q."/>
            <person name="Hou Y."/>
            <person name="Wang H."/>
            <person name="Ai P."/>
            <person name="Liu Z."/>
            <person name="Yi F."/>
            <person name="Sun M."/>
            <person name="An G."/>
            <person name="Cheng J."/>
            <person name="Zhang Y."/>
            <person name="Shi Q."/>
            <person name="Xie Y."/>
            <person name="Shi X."/>
            <person name="Chang Y."/>
            <person name="Huang F."/>
            <person name="Chen Y."/>
            <person name="Hong S."/>
            <person name="Mi L."/>
            <person name="Sun Q."/>
            <person name="Zhang L."/>
            <person name="Zhou B."/>
            <person name="Peng R."/>
            <person name="Zhang X."/>
            <person name="Liu F."/>
        </authorList>
    </citation>
    <scope>NUCLEOTIDE SEQUENCE [LARGE SCALE GENOMIC DNA]</scope>
    <source>
        <strain evidence="4">cv. PA1801</strain>
    </source>
</reference>